<dbReference type="EMBL" id="QTUJ01000004">
    <property type="protein sequence ID" value="REF67575.1"/>
    <property type="molecule type" value="Genomic_DNA"/>
</dbReference>
<sequence>MTRILLLGGTTEAGAMARALAEAGLDAVYSYAGRTANPVAQPLPTRIGGFGGPEGLADYLRAERISHVIDATHPFAEGMSRNAVAACCATGTALIALERPPWVAEPGDRWTRVADYEAAARALPGDGSAVFLAIGRQNLQPFVGLNHVWMLRFAEVAAHPLRDATLIVSRGPFTVAGDIALMRRHAIAHVVAKNAGGQAAQAKLAAARALGLPVVMIDRPVLPLRRVVATPAEVMAWLHGTDRGV</sequence>
<evidence type="ECO:0000256" key="3">
    <source>
        <dbReference type="ARBA" id="ARBA00023002"/>
    </source>
</evidence>
<comment type="pathway">
    <text evidence="1">Cofactor biosynthesis; adenosylcobalamin biosynthesis.</text>
</comment>
<dbReference type="Proteomes" id="UP000256941">
    <property type="component" value="Unassembled WGS sequence"/>
</dbReference>
<dbReference type="GO" id="GO:0009236">
    <property type="term" value="P:cobalamin biosynthetic process"/>
    <property type="evidence" value="ECO:0007669"/>
    <property type="project" value="UniProtKB-UniPathway"/>
</dbReference>
<dbReference type="PANTHER" id="PTHR36925">
    <property type="entry name" value="COBALT-PRECORRIN-6A REDUCTASE"/>
    <property type="match status" value="1"/>
</dbReference>
<dbReference type="PROSITE" id="PS51014">
    <property type="entry name" value="COBK_CBIJ"/>
    <property type="match status" value="1"/>
</dbReference>
<dbReference type="NCBIfam" id="TIGR00715">
    <property type="entry name" value="precor6x_red"/>
    <property type="match status" value="1"/>
</dbReference>
<dbReference type="UniPathway" id="UPA00148"/>
<evidence type="ECO:0000256" key="1">
    <source>
        <dbReference type="ARBA" id="ARBA00004953"/>
    </source>
</evidence>
<dbReference type="NCBIfam" id="NF005968">
    <property type="entry name" value="PRK08057.1-2"/>
    <property type="match status" value="1"/>
</dbReference>
<gene>
    <name evidence="4" type="ORF">BDD41_4605</name>
</gene>
<proteinExistence type="predicted"/>
<protein>
    <submittedName>
        <fullName evidence="4">Precorrin-6A reductase</fullName>
    </submittedName>
</protein>
<organism evidence="4 5">
    <name type="scientific">Paracoccus versutus</name>
    <name type="common">Thiobacillus versutus</name>
    <dbReference type="NCBI Taxonomy" id="34007"/>
    <lineage>
        <taxon>Bacteria</taxon>
        <taxon>Pseudomonadati</taxon>
        <taxon>Pseudomonadota</taxon>
        <taxon>Alphaproteobacteria</taxon>
        <taxon>Rhodobacterales</taxon>
        <taxon>Paracoccaceae</taxon>
        <taxon>Paracoccus</taxon>
    </lineage>
</organism>
<evidence type="ECO:0000313" key="5">
    <source>
        <dbReference type="Proteomes" id="UP000256941"/>
    </source>
</evidence>
<dbReference type="OrthoDB" id="5183775at2"/>
<evidence type="ECO:0000256" key="2">
    <source>
        <dbReference type="ARBA" id="ARBA00022573"/>
    </source>
</evidence>
<dbReference type="PANTHER" id="PTHR36925:SF1">
    <property type="entry name" value="COBALT-PRECORRIN-6A REDUCTASE"/>
    <property type="match status" value="1"/>
</dbReference>
<dbReference type="GO" id="GO:0016994">
    <property type="term" value="F:precorrin-6A reductase activity"/>
    <property type="evidence" value="ECO:0007669"/>
    <property type="project" value="InterPro"/>
</dbReference>
<accession>A0A3D9XAL8</accession>
<comment type="caution">
    <text evidence="4">The sequence shown here is derived from an EMBL/GenBank/DDBJ whole genome shotgun (WGS) entry which is preliminary data.</text>
</comment>
<dbReference type="Pfam" id="PF02571">
    <property type="entry name" value="CbiJ"/>
    <property type="match status" value="1"/>
</dbReference>
<dbReference type="RefSeq" id="WP_036752106.1">
    <property type="nucleotide sequence ID" value="NZ_CP035284.1"/>
</dbReference>
<keyword evidence="3" id="KW-0560">Oxidoreductase</keyword>
<keyword evidence="2" id="KW-0169">Cobalamin biosynthesis</keyword>
<reference evidence="4 5" key="1">
    <citation type="submission" date="2018-08" db="EMBL/GenBank/DDBJ databases">
        <title>Genomic Encyclopedia of Archaeal and Bacterial Type Strains, Phase II (KMG-II): from individual species to whole genera.</title>
        <authorList>
            <person name="Goeker M."/>
        </authorList>
    </citation>
    <scope>NUCLEOTIDE SEQUENCE [LARGE SCALE GENOMIC DNA]</scope>
    <source>
        <strain evidence="4 5">DSM 17099</strain>
    </source>
</reference>
<dbReference type="InterPro" id="IPR003723">
    <property type="entry name" value="Precorrin-6x_reduct"/>
</dbReference>
<dbReference type="AlphaFoldDB" id="A0A3D9XAL8"/>
<name>A0A3D9XAL8_PARVE</name>
<evidence type="ECO:0000313" key="4">
    <source>
        <dbReference type="EMBL" id="REF67575.1"/>
    </source>
</evidence>